<evidence type="ECO:0000313" key="1">
    <source>
        <dbReference type="EMBL" id="DAE17312.1"/>
    </source>
</evidence>
<accession>A0A8S5QE14</accession>
<sequence length="107" mass="12320">MQGEGEVAVCIPDSKQKPVITYNYLGTHARAALVDCIEDTFRLQLWHDLNGVEALRCPLLKAVRAWCENNGISIDYEDTVKMRFQRMRSSYLKSGIDLRRTSREKDN</sequence>
<reference evidence="1" key="1">
    <citation type="journal article" date="2021" name="Proc. Natl. Acad. Sci. U.S.A.">
        <title>A Catalog of Tens of Thousands of Viruses from Human Metagenomes Reveals Hidden Associations with Chronic Diseases.</title>
        <authorList>
            <person name="Tisza M.J."/>
            <person name="Buck C.B."/>
        </authorList>
    </citation>
    <scope>NUCLEOTIDE SEQUENCE</scope>
    <source>
        <strain evidence="1">CtEIp38</strain>
    </source>
</reference>
<dbReference type="EMBL" id="BK015638">
    <property type="protein sequence ID" value="DAE17312.1"/>
    <property type="molecule type" value="Genomic_DNA"/>
</dbReference>
<organism evidence="1">
    <name type="scientific">Siphoviridae sp. ctEIp38</name>
    <dbReference type="NCBI Taxonomy" id="2825394"/>
    <lineage>
        <taxon>Viruses</taxon>
        <taxon>Duplodnaviria</taxon>
        <taxon>Heunggongvirae</taxon>
        <taxon>Uroviricota</taxon>
        <taxon>Caudoviricetes</taxon>
    </lineage>
</organism>
<proteinExistence type="predicted"/>
<protein>
    <submittedName>
        <fullName evidence="1">Late-transcription coactivator</fullName>
    </submittedName>
</protein>
<name>A0A8S5QE14_9CAUD</name>